<organism evidence="1 2">
    <name type="scientific">Saltatorellus ferox</name>
    <dbReference type="NCBI Taxonomy" id="2528018"/>
    <lineage>
        <taxon>Bacteria</taxon>
        <taxon>Pseudomonadati</taxon>
        <taxon>Planctomycetota</taxon>
        <taxon>Planctomycetia</taxon>
        <taxon>Planctomycetia incertae sedis</taxon>
        <taxon>Saltatorellus</taxon>
    </lineage>
</organism>
<reference evidence="1 2" key="1">
    <citation type="submission" date="2019-02" db="EMBL/GenBank/DDBJ databases">
        <title>Deep-cultivation of Planctomycetes and their phenomic and genomic characterization uncovers novel biology.</title>
        <authorList>
            <person name="Wiegand S."/>
            <person name="Jogler M."/>
            <person name="Boedeker C."/>
            <person name="Pinto D."/>
            <person name="Vollmers J."/>
            <person name="Rivas-Marin E."/>
            <person name="Kohn T."/>
            <person name="Peeters S.H."/>
            <person name="Heuer A."/>
            <person name="Rast P."/>
            <person name="Oberbeckmann S."/>
            <person name="Bunk B."/>
            <person name="Jeske O."/>
            <person name="Meyerdierks A."/>
            <person name="Storesund J.E."/>
            <person name="Kallscheuer N."/>
            <person name="Luecker S."/>
            <person name="Lage O.M."/>
            <person name="Pohl T."/>
            <person name="Merkel B.J."/>
            <person name="Hornburger P."/>
            <person name="Mueller R.-W."/>
            <person name="Bruemmer F."/>
            <person name="Labrenz M."/>
            <person name="Spormann A.M."/>
            <person name="Op den Camp H."/>
            <person name="Overmann J."/>
            <person name="Amann R."/>
            <person name="Jetten M.S.M."/>
            <person name="Mascher T."/>
            <person name="Medema M.H."/>
            <person name="Devos D.P."/>
            <person name="Kaster A.-K."/>
            <person name="Ovreas L."/>
            <person name="Rohde M."/>
            <person name="Galperin M.Y."/>
            <person name="Jogler C."/>
        </authorList>
    </citation>
    <scope>NUCLEOTIDE SEQUENCE [LARGE SCALE GENOMIC DNA]</scope>
    <source>
        <strain evidence="1 2">Poly30</strain>
    </source>
</reference>
<dbReference type="EMBL" id="CP036434">
    <property type="protein sequence ID" value="QDV08157.1"/>
    <property type="molecule type" value="Genomic_DNA"/>
</dbReference>
<name>A0A518EVP8_9BACT</name>
<dbReference type="Proteomes" id="UP000320390">
    <property type="component" value="Chromosome"/>
</dbReference>
<gene>
    <name evidence="1" type="ORF">Poly30_36930</name>
</gene>
<accession>A0A518EVP8</accession>
<sequence length="535" mass="56103">MLALASLLLIAPAQSSSVIDVLLRELGPVPGLGPTAEVRGINAPRPGRGGGWVAGVLSYDPAAGNSSTWVAVGQRPGQQGGPVQLLRQPTVVQGAAQTGIFSPSMANGLVAYVDRQWAPHRVCIEDQPIVASGDIIGGTAGGTWEFFQQVELTTSGDLLISGMATLPGIGSREILWRWPQEEVLLTQGQSLPGFGIISRFETYLSVSPNGQHWSHVVRRGPGLSFGLVVDGEILDAAPGRPVIVGSAVPPDIAGSFGPSLWDGLQFPAQVNDRGDWAFKGWILTLGGTYHTVIARNGRTFFDGNPLANLIGIDARGAVFSHTGASLLIEEQPVVTYPFEVDIDGDGVPDPGGGLCSLGSYDTAPPSVDGQTVFKSRLREMNQCTFDDVIVRARPMRIDVPICEGVPNSTGQPGQLIVGGTSRALENEVSLQLFGLPESAPCYALLSRSAGFAANPGGSQGNLCLGGGIGRMVLSLFVAGAEGRGQVTIDLTAMREPTGYVAAMPGERWYFQAWYRDSLSGTATSNFTAASAVLLN</sequence>
<keyword evidence="2" id="KW-1185">Reference proteome</keyword>
<evidence type="ECO:0000313" key="1">
    <source>
        <dbReference type="EMBL" id="QDV08157.1"/>
    </source>
</evidence>
<evidence type="ECO:0000313" key="2">
    <source>
        <dbReference type="Proteomes" id="UP000320390"/>
    </source>
</evidence>
<dbReference type="AlphaFoldDB" id="A0A518EVP8"/>
<proteinExistence type="predicted"/>
<protein>
    <submittedName>
        <fullName evidence="1">Uncharacterized protein</fullName>
    </submittedName>
</protein>
<dbReference type="RefSeq" id="WP_145200330.1">
    <property type="nucleotide sequence ID" value="NZ_CP036434.1"/>
</dbReference>